<dbReference type="PANTHER" id="PTHR45788">
    <property type="entry name" value="SUCCINATE/FUMARATE MITOCHONDRIAL TRANSPORTER-RELATED"/>
    <property type="match status" value="1"/>
</dbReference>
<dbReference type="GO" id="GO:0006843">
    <property type="term" value="P:mitochondrial citrate transmembrane transport"/>
    <property type="evidence" value="ECO:0007669"/>
    <property type="project" value="TreeGrafter"/>
</dbReference>
<keyword evidence="4 9" id="KW-0812">Transmembrane</keyword>
<evidence type="ECO:0000256" key="10">
    <source>
        <dbReference type="RuleBase" id="RU000488"/>
    </source>
</evidence>
<dbReference type="HOGENOM" id="CLU_015166_5_1_1"/>
<dbReference type="InterPro" id="IPR049563">
    <property type="entry name" value="TXTP-like"/>
</dbReference>
<evidence type="ECO:0008006" key="13">
    <source>
        <dbReference type="Google" id="ProtNLM"/>
    </source>
</evidence>
<dbReference type="Proteomes" id="UP000015241">
    <property type="component" value="Unassembled WGS sequence"/>
</dbReference>
<dbReference type="STRING" id="743788.S8FBQ3"/>
<evidence type="ECO:0000256" key="5">
    <source>
        <dbReference type="ARBA" id="ARBA00022737"/>
    </source>
</evidence>
<dbReference type="OrthoDB" id="44467at2759"/>
<accession>S8FBQ3</accession>
<evidence type="ECO:0000313" key="11">
    <source>
        <dbReference type="EMBL" id="EPS99025.1"/>
    </source>
</evidence>
<evidence type="ECO:0000256" key="6">
    <source>
        <dbReference type="ARBA" id="ARBA00022989"/>
    </source>
</evidence>
<keyword evidence="12" id="KW-1185">Reference proteome</keyword>
<dbReference type="GO" id="GO:0071913">
    <property type="term" value="F:citrate secondary active transmembrane transporter activity"/>
    <property type="evidence" value="ECO:0007669"/>
    <property type="project" value="TreeGrafter"/>
</dbReference>
<comment type="subcellular location">
    <subcellularLocation>
        <location evidence="1">Mitochondrion membrane</location>
        <topology evidence="1">Multi-pass membrane protein</topology>
    </subcellularLocation>
</comment>
<evidence type="ECO:0000256" key="3">
    <source>
        <dbReference type="ARBA" id="ARBA00022448"/>
    </source>
</evidence>
<reference evidence="11 12" key="1">
    <citation type="journal article" date="2012" name="Science">
        <title>The Paleozoic origin of enzymatic lignin decomposition reconstructed from 31 fungal genomes.</title>
        <authorList>
            <person name="Floudas D."/>
            <person name="Binder M."/>
            <person name="Riley R."/>
            <person name="Barry K."/>
            <person name="Blanchette R.A."/>
            <person name="Henrissat B."/>
            <person name="Martinez A.T."/>
            <person name="Otillar R."/>
            <person name="Spatafora J.W."/>
            <person name="Yadav J.S."/>
            <person name="Aerts A."/>
            <person name="Benoit I."/>
            <person name="Boyd A."/>
            <person name="Carlson A."/>
            <person name="Copeland A."/>
            <person name="Coutinho P.M."/>
            <person name="de Vries R.P."/>
            <person name="Ferreira P."/>
            <person name="Findley K."/>
            <person name="Foster B."/>
            <person name="Gaskell J."/>
            <person name="Glotzer D."/>
            <person name="Gorecki P."/>
            <person name="Heitman J."/>
            <person name="Hesse C."/>
            <person name="Hori C."/>
            <person name="Igarashi K."/>
            <person name="Jurgens J.A."/>
            <person name="Kallen N."/>
            <person name="Kersten P."/>
            <person name="Kohler A."/>
            <person name="Kuees U."/>
            <person name="Kumar T.K.A."/>
            <person name="Kuo A."/>
            <person name="LaButti K."/>
            <person name="Larrondo L.F."/>
            <person name="Lindquist E."/>
            <person name="Ling A."/>
            <person name="Lombard V."/>
            <person name="Lucas S."/>
            <person name="Lundell T."/>
            <person name="Martin R."/>
            <person name="McLaughlin D.J."/>
            <person name="Morgenstern I."/>
            <person name="Morin E."/>
            <person name="Murat C."/>
            <person name="Nagy L.G."/>
            <person name="Nolan M."/>
            <person name="Ohm R.A."/>
            <person name="Patyshakuliyeva A."/>
            <person name="Rokas A."/>
            <person name="Ruiz-Duenas F.J."/>
            <person name="Sabat G."/>
            <person name="Salamov A."/>
            <person name="Samejima M."/>
            <person name="Schmutz J."/>
            <person name="Slot J.C."/>
            <person name="St John F."/>
            <person name="Stenlid J."/>
            <person name="Sun H."/>
            <person name="Sun S."/>
            <person name="Syed K."/>
            <person name="Tsang A."/>
            <person name="Wiebenga A."/>
            <person name="Young D."/>
            <person name="Pisabarro A."/>
            <person name="Eastwood D.C."/>
            <person name="Martin F."/>
            <person name="Cullen D."/>
            <person name="Grigoriev I.V."/>
            <person name="Hibbett D.S."/>
        </authorList>
    </citation>
    <scope>NUCLEOTIDE SEQUENCE</scope>
    <source>
        <strain evidence="12">FP-58527</strain>
    </source>
</reference>
<feature type="repeat" description="Solcar" evidence="9">
    <location>
        <begin position="9"/>
        <end position="93"/>
    </location>
</feature>
<organism evidence="11 12">
    <name type="scientific">Fomitopsis schrenkii</name>
    <name type="common">Brown rot fungus</name>
    <dbReference type="NCBI Taxonomy" id="2126942"/>
    <lineage>
        <taxon>Eukaryota</taxon>
        <taxon>Fungi</taxon>
        <taxon>Dikarya</taxon>
        <taxon>Basidiomycota</taxon>
        <taxon>Agaricomycotina</taxon>
        <taxon>Agaricomycetes</taxon>
        <taxon>Polyporales</taxon>
        <taxon>Fomitopsis</taxon>
    </lineage>
</organism>
<sequence>MSTTISNKILPSVSLAAGAIGGAVEAAITYPLELAKTRMQLGTDKARNPFVIINHVVRTDGLHALYRGFPNVVIGSMGKNAIRFVSFNAIKNVWKDPTTGELTPMRSLLAGMSAGLATSVFVATPTQRIKTAIIDDGGGERRFRSSLQAARVLYQERGISALYYGFGGITLKSITATGARMGTYNVLKDYQHSKNIAQTAMTSFVNGAIAGVVTTYATQPFDTLKTRCQSANGASLTEAYRSIMADGGVRVFWSGSLARLGRTILSGGVLFSVYEQISAILNSAMALSR</sequence>
<gene>
    <name evidence="11" type="ORF">FOMPIDRAFT_1031133</name>
</gene>
<keyword evidence="7" id="KW-0496">Mitochondrion</keyword>
<dbReference type="Gene3D" id="1.50.40.10">
    <property type="entry name" value="Mitochondrial carrier domain"/>
    <property type="match status" value="1"/>
</dbReference>
<dbReference type="PROSITE" id="PS50920">
    <property type="entry name" value="SOLCAR"/>
    <property type="match status" value="3"/>
</dbReference>
<dbReference type="SUPFAM" id="SSF103506">
    <property type="entry name" value="Mitochondrial carrier"/>
    <property type="match status" value="1"/>
</dbReference>
<name>S8FBQ3_FOMSC</name>
<evidence type="ECO:0000256" key="7">
    <source>
        <dbReference type="ARBA" id="ARBA00023128"/>
    </source>
</evidence>
<comment type="similarity">
    <text evidence="2 10">Belongs to the mitochondrial carrier (TC 2.A.29) family.</text>
</comment>
<protein>
    <recommendedName>
        <fullName evidence="13">Mitochondrial carrier</fullName>
    </recommendedName>
</protein>
<evidence type="ECO:0000256" key="1">
    <source>
        <dbReference type="ARBA" id="ARBA00004225"/>
    </source>
</evidence>
<dbReference type="AlphaFoldDB" id="S8FBQ3"/>
<evidence type="ECO:0000256" key="9">
    <source>
        <dbReference type="PROSITE-ProRule" id="PRU00282"/>
    </source>
</evidence>
<dbReference type="PANTHER" id="PTHR45788:SF3">
    <property type="entry name" value="TRICARBOXYLATE TRANSPORT PROTEIN"/>
    <property type="match status" value="1"/>
</dbReference>
<dbReference type="EMBL" id="KE504160">
    <property type="protein sequence ID" value="EPS99025.1"/>
    <property type="molecule type" value="Genomic_DNA"/>
</dbReference>
<evidence type="ECO:0000256" key="2">
    <source>
        <dbReference type="ARBA" id="ARBA00006375"/>
    </source>
</evidence>
<keyword evidence="6" id="KW-1133">Transmembrane helix</keyword>
<dbReference type="PRINTS" id="PR00926">
    <property type="entry name" value="MITOCARRIER"/>
</dbReference>
<proteinExistence type="inferred from homology"/>
<keyword evidence="8 9" id="KW-0472">Membrane</keyword>
<keyword evidence="3 10" id="KW-0813">Transport</keyword>
<keyword evidence="5" id="KW-0677">Repeat</keyword>
<dbReference type="eggNOG" id="KOG0756">
    <property type="taxonomic scope" value="Eukaryota"/>
</dbReference>
<dbReference type="InterPro" id="IPR002067">
    <property type="entry name" value="MCP"/>
</dbReference>
<dbReference type="Pfam" id="PF00153">
    <property type="entry name" value="Mito_carr"/>
    <property type="match status" value="3"/>
</dbReference>
<dbReference type="InParanoid" id="S8FBQ3"/>
<dbReference type="InterPro" id="IPR018108">
    <property type="entry name" value="MCP_transmembrane"/>
</dbReference>
<dbReference type="InterPro" id="IPR023395">
    <property type="entry name" value="MCP_dom_sf"/>
</dbReference>
<dbReference type="GO" id="GO:0031966">
    <property type="term" value="C:mitochondrial membrane"/>
    <property type="evidence" value="ECO:0007669"/>
    <property type="project" value="UniProtKB-SubCell"/>
</dbReference>
<evidence type="ECO:0000256" key="4">
    <source>
        <dbReference type="ARBA" id="ARBA00022692"/>
    </source>
</evidence>
<feature type="repeat" description="Solcar" evidence="9">
    <location>
        <begin position="198"/>
        <end position="280"/>
    </location>
</feature>
<evidence type="ECO:0000313" key="12">
    <source>
        <dbReference type="Proteomes" id="UP000015241"/>
    </source>
</evidence>
<feature type="repeat" description="Solcar" evidence="9">
    <location>
        <begin position="102"/>
        <end position="190"/>
    </location>
</feature>
<evidence type="ECO:0000256" key="8">
    <source>
        <dbReference type="ARBA" id="ARBA00023136"/>
    </source>
</evidence>